<evidence type="ECO:0000256" key="1">
    <source>
        <dbReference type="SAM" id="MobiDB-lite"/>
    </source>
</evidence>
<keyword evidence="2" id="KW-1133">Transmembrane helix</keyword>
<dbReference type="EMBL" id="JAGTUF010000011">
    <property type="protein sequence ID" value="MBR9972456.1"/>
    <property type="molecule type" value="Genomic_DNA"/>
</dbReference>
<feature type="region of interest" description="Disordered" evidence="1">
    <location>
        <begin position="288"/>
        <end position="316"/>
    </location>
</feature>
<keyword evidence="2" id="KW-0812">Transmembrane</keyword>
<accession>A0ABS5IDF7</accession>
<protein>
    <submittedName>
        <fullName evidence="4">AsmA family protein</fullName>
    </submittedName>
</protein>
<dbReference type="PANTHER" id="PTHR30441">
    <property type="entry name" value="DUF748 DOMAIN-CONTAINING PROTEIN"/>
    <property type="match status" value="1"/>
</dbReference>
<feature type="region of interest" description="Disordered" evidence="1">
    <location>
        <begin position="497"/>
        <end position="539"/>
    </location>
</feature>
<dbReference type="PANTHER" id="PTHR30441:SF4">
    <property type="entry name" value="PROTEIN ASMA"/>
    <property type="match status" value="1"/>
</dbReference>
<dbReference type="Pfam" id="PF05170">
    <property type="entry name" value="AsmA"/>
    <property type="match status" value="1"/>
</dbReference>
<organism evidence="4 5">
    <name type="scientific">Magnetospirillum sulfuroxidans</name>
    <dbReference type="NCBI Taxonomy" id="611300"/>
    <lineage>
        <taxon>Bacteria</taxon>
        <taxon>Pseudomonadati</taxon>
        <taxon>Pseudomonadota</taxon>
        <taxon>Alphaproteobacteria</taxon>
        <taxon>Rhodospirillales</taxon>
        <taxon>Rhodospirillaceae</taxon>
        <taxon>Magnetospirillum</taxon>
    </lineage>
</organism>
<keyword evidence="5" id="KW-1185">Reference proteome</keyword>
<feature type="domain" description="AsmA" evidence="3">
    <location>
        <begin position="447"/>
        <end position="727"/>
    </location>
</feature>
<sequence>MRGDTASATLRRIKAGEMGMTRRTRIIGLVAVALVVAGLGVLLTRDWRSAIIGLSAQAERASGLGIAIDGKARLALLPLALTAEQVRLHRDGAPLVSAQRLSLHLSLPAFLTGRLQVSGIALDEVKLGPVDLDTIEARFADQRLDGFTKAGGHTVTFSGNIDAEQKAFFRLTVPTVGLALHFDGMLESDHGNPAFSGHLSLNSGNLAALLPALPLPSGLLVRAEADLEAGDGQISLVNLTLEGNGSRAAGSLVALSGSPALLEADLGIDALDLDAWHASKSTALSALLPPALTPPSEHKAAAERTAPQPAPAPPALSLPTDLFASVRLNIDAVSWHGQTVRDVQIQAGLEQGEVILRHAQANIRPNLRLNADGALAGAHFKGRLRLNGPGLSGRADLTAAWPQLELADIRLNHDGMFATGRLAAEWQDALLADWSGSIGTWRDTALKLRLRPGNAGFEASDISLRIDSLALHGQGSADFSAPRPRITAALRGDDLDLSTLPGSPIPPAVTPRKTLGKTSARPQRAPPPQKSAPTKSSPFSTAPLDWSGLEIADGALTVEAHSLRGGFGRLEQPALTVSLNNGTAKLESLRAGWLGGTLSASGGVSGGAVPSLRLDATLTGLDLAQAKPDLAGLSLEKGRLNAQLRLHSFGKSSRDMAANAQGEGQVDGGAGIIGGLDLPAINGQLARIENIGNVLALVQTGLGGGQTPYTRLSGRVTVKDGIARSPDFTLTATGGTLAADSAVNLTEWSTQTSVSLALAALPSTPIVVHLSGPMGSPRKVVDVNALQKALVQSGLGRALGKVEGGSEEKANGGKILKDLFRAFGGKN</sequence>
<name>A0ABS5IDF7_9PROT</name>
<evidence type="ECO:0000256" key="2">
    <source>
        <dbReference type="SAM" id="Phobius"/>
    </source>
</evidence>
<dbReference type="InterPro" id="IPR052894">
    <property type="entry name" value="AsmA-related"/>
</dbReference>
<evidence type="ECO:0000313" key="5">
    <source>
        <dbReference type="Proteomes" id="UP000680714"/>
    </source>
</evidence>
<dbReference type="Proteomes" id="UP000680714">
    <property type="component" value="Unassembled WGS sequence"/>
</dbReference>
<proteinExistence type="predicted"/>
<keyword evidence="2" id="KW-0472">Membrane</keyword>
<dbReference type="InterPro" id="IPR007844">
    <property type="entry name" value="AsmA"/>
</dbReference>
<gene>
    <name evidence="4" type="ORF">KEC16_12095</name>
</gene>
<comment type="caution">
    <text evidence="4">The sequence shown here is derived from an EMBL/GenBank/DDBJ whole genome shotgun (WGS) entry which is preliminary data.</text>
</comment>
<evidence type="ECO:0000313" key="4">
    <source>
        <dbReference type="EMBL" id="MBR9972456.1"/>
    </source>
</evidence>
<feature type="transmembrane region" description="Helical" evidence="2">
    <location>
        <begin position="26"/>
        <end position="44"/>
    </location>
</feature>
<reference evidence="4 5" key="1">
    <citation type="submission" date="2021-04" db="EMBL/GenBank/DDBJ databases">
        <title>Magnetospirillum sulfuroxidans sp. nov., a facultative chemolithoautotrophic sulfur-oxidizing alphaproteobacterium isolated from freshwater sediment and proposals for Paramagetospirillum gen. nov., and Magnetospirillaceae fam. nov.</title>
        <authorList>
            <person name="Koziaeva V."/>
            <person name="Geelhoed J.S."/>
            <person name="Sorokin D.Y."/>
            <person name="Grouzdev D.S."/>
        </authorList>
    </citation>
    <scope>NUCLEOTIDE SEQUENCE [LARGE SCALE GENOMIC DNA]</scope>
    <source>
        <strain evidence="4 5">J10</strain>
    </source>
</reference>
<evidence type="ECO:0000259" key="3">
    <source>
        <dbReference type="Pfam" id="PF05170"/>
    </source>
</evidence>
<dbReference type="RefSeq" id="WP_211549235.1">
    <property type="nucleotide sequence ID" value="NZ_JAGTUF010000011.1"/>
</dbReference>